<accession>A0A192Y4H3</accession>
<dbReference type="Proteomes" id="UP000224336">
    <property type="component" value="Segment"/>
</dbReference>
<proteinExistence type="predicted"/>
<dbReference type="EMBL" id="KU521356">
    <property type="protein sequence ID" value="ANM44804.1"/>
    <property type="molecule type" value="Genomic_DNA"/>
</dbReference>
<organism evidence="1 2">
    <name type="scientific">Pseudomonas phage KTN4</name>
    <dbReference type="NCBI Taxonomy" id="1862701"/>
    <lineage>
        <taxon>Viruses</taxon>
        <taxon>Duplodnaviria</taxon>
        <taxon>Heunggongvirae</taxon>
        <taxon>Uroviricota</taxon>
        <taxon>Caudoviricetes</taxon>
        <taxon>Chimalliviridae</taxon>
        <taxon>Phikzvirus</taxon>
        <taxon>Phikzvirus phiKZ</taxon>
    </lineage>
</organism>
<protein>
    <submittedName>
        <fullName evidence="1">Uncharacterized protein</fullName>
    </submittedName>
</protein>
<evidence type="ECO:0000313" key="1">
    <source>
        <dbReference type="EMBL" id="ANM44804.1"/>
    </source>
</evidence>
<evidence type="ECO:0000313" key="2">
    <source>
        <dbReference type="Proteomes" id="UP000224336"/>
    </source>
</evidence>
<sequence length="67" mass="7544">MDLNPHDIDNQAIFNYLEMLPSTFKITESTFVAADFDSNGDVIIQLEQSLIYTGCSLSKFNACFNTM</sequence>
<reference evidence="1 2" key="1">
    <citation type="journal article" date="2016" name="Sci. Rep.">
        <title>A proposed integrated approach for the preclinical evaluation of phage therapy in Pseudomonas infections.</title>
        <authorList>
            <person name="Danis-Wlodarczyk K."/>
            <person name="Vandenheuvel D."/>
            <person name="Jang H.B."/>
            <person name="Briers Y."/>
            <person name="Olszak T."/>
            <person name="Arabski M."/>
            <person name="Wasik S."/>
            <person name="Drabik M."/>
            <person name="Higgins G."/>
            <person name="Tyrrell J."/>
            <person name="Harvey B.J."/>
            <person name="Noben J.P."/>
            <person name="Lavigne R."/>
            <person name="Drulis-Kawa Z."/>
        </authorList>
    </citation>
    <scope>NUCLEOTIDE SEQUENCE [LARGE SCALE GENOMIC DNA]</scope>
</reference>
<name>A0A192Y4H3_9CAUD</name>
<gene>
    <name evidence="1" type="ORF">KTN4_046</name>
</gene>